<dbReference type="InterPro" id="IPR012093">
    <property type="entry name" value="Pirin"/>
</dbReference>
<evidence type="ECO:0000256" key="2">
    <source>
        <dbReference type="RuleBase" id="RU003457"/>
    </source>
</evidence>
<evidence type="ECO:0000259" key="3">
    <source>
        <dbReference type="Pfam" id="PF02678"/>
    </source>
</evidence>
<dbReference type="EMBL" id="JAGGLI010000002">
    <property type="protein sequence ID" value="MBP2026586.1"/>
    <property type="molecule type" value="Genomic_DNA"/>
</dbReference>
<dbReference type="InterPro" id="IPR003829">
    <property type="entry name" value="Pirin_N_dom"/>
</dbReference>
<reference evidence="5 6" key="1">
    <citation type="submission" date="2021-03" db="EMBL/GenBank/DDBJ databases">
        <title>Genomic Encyclopedia of Type Strains, Phase IV (KMG-IV): sequencing the most valuable type-strain genomes for metagenomic binning, comparative biology and taxonomic classification.</title>
        <authorList>
            <person name="Goeker M."/>
        </authorList>
    </citation>
    <scope>NUCLEOTIDE SEQUENCE [LARGE SCALE GENOMIC DNA]</scope>
    <source>
        <strain evidence="5 6">DSM 27512</strain>
    </source>
</reference>
<comment type="caution">
    <text evidence="5">The sequence shown here is derived from an EMBL/GenBank/DDBJ whole genome shotgun (WGS) entry which is preliminary data.</text>
</comment>
<protein>
    <submittedName>
        <fullName evidence="5">Redox-sensitive bicupin YhaK (Pirin superfamily)</fullName>
    </submittedName>
</protein>
<sequence>MITVVPSQQRNFVDRGWMKSYRTFSFQDYYDDENNDFGKLVVFNEEIFSPGKGFNLHPTSEVEILTYVVDGELEHFDDFSNKSSVVNEGEFQLLGTGKGVNHSEKNFSKEKPLRYLQFWFTPCNIEQDPSYQKIKLEEDYSNRMLKVLSKNTDSISKIRQDIDFYIAKLDKTKDLVHKPEEGRKTFIYLLKGHMEVNGHIILEGDSIRISDDRKITIKSIGKSEFFLIDIK</sequence>
<feature type="domain" description="Quercetin 2,3-dioxygenase C-terminal cupin" evidence="4">
    <location>
        <begin position="149"/>
        <end position="230"/>
    </location>
</feature>
<organism evidence="5 6">
    <name type="scientific">Acetoanaerobium pronyense</name>
    <dbReference type="NCBI Taxonomy" id="1482736"/>
    <lineage>
        <taxon>Bacteria</taxon>
        <taxon>Bacillati</taxon>
        <taxon>Bacillota</taxon>
        <taxon>Clostridia</taxon>
        <taxon>Peptostreptococcales</taxon>
        <taxon>Filifactoraceae</taxon>
        <taxon>Acetoanaerobium</taxon>
    </lineage>
</organism>
<evidence type="ECO:0000313" key="6">
    <source>
        <dbReference type="Proteomes" id="UP001314903"/>
    </source>
</evidence>
<evidence type="ECO:0000256" key="1">
    <source>
        <dbReference type="ARBA" id="ARBA00008416"/>
    </source>
</evidence>
<dbReference type="RefSeq" id="WP_209658782.1">
    <property type="nucleotide sequence ID" value="NZ_JAGGLI010000002.1"/>
</dbReference>
<feature type="domain" description="Pirin N-terminal" evidence="3">
    <location>
        <begin position="9"/>
        <end position="119"/>
    </location>
</feature>
<dbReference type="SUPFAM" id="SSF51182">
    <property type="entry name" value="RmlC-like cupins"/>
    <property type="match status" value="1"/>
</dbReference>
<gene>
    <name evidence="5" type="ORF">J2Z35_000375</name>
</gene>
<name>A0ABS4KH40_9FIRM</name>
<keyword evidence="6" id="KW-1185">Reference proteome</keyword>
<dbReference type="PANTHER" id="PTHR43212">
    <property type="entry name" value="QUERCETIN 2,3-DIOXYGENASE"/>
    <property type="match status" value="1"/>
</dbReference>
<evidence type="ECO:0000313" key="5">
    <source>
        <dbReference type="EMBL" id="MBP2026586.1"/>
    </source>
</evidence>
<proteinExistence type="inferred from homology"/>
<dbReference type="Proteomes" id="UP001314903">
    <property type="component" value="Unassembled WGS sequence"/>
</dbReference>
<accession>A0ABS4KH40</accession>
<dbReference type="InterPro" id="IPR041602">
    <property type="entry name" value="Quercetinase_C"/>
</dbReference>
<evidence type="ECO:0000259" key="4">
    <source>
        <dbReference type="Pfam" id="PF17954"/>
    </source>
</evidence>
<dbReference type="Gene3D" id="2.60.120.10">
    <property type="entry name" value="Jelly Rolls"/>
    <property type="match status" value="2"/>
</dbReference>
<dbReference type="PANTHER" id="PTHR43212:SF3">
    <property type="entry name" value="QUERCETIN 2,3-DIOXYGENASE"/>
    <property type="match status" value="1"/>
</dbReference>
<dbReference type="InterPro" id="IPR011051">
    <property type="entry name" value="RmlC_Cupin_sf"/>
</dbReference>
<comment type="similarity">
    <text evidence="1 2">Belongs to the pirin family.</text>
</comment>
<dbReference type="InterPro" id="IPR014710">
    <property type="entry name" value="RmlC-like_jellyroll"/>
</dbReference>
<dbReference type="Pfam" id="PF17954">
    <property type="entry name" value="Pirin_C_2"/>
    <property type="match status" value="1"/>
</dbReference>
<dbReference type="PIRSF" id="PIRSF006232">
    <property type="entry name" value="Pirin"/>
    <property type="match status" value="1"/>
</dbReference>
<dbReference type="Pfam" id="PF02678">
    <property type="entry name" value="Pirin"/>
    <property type="match status" value="1"/>
</dbReference>